<name>A0A100WGU0_MYCCR</name>
<protein>
    <submittedName>
        <fullName evidence="4">Putative oxidoreductase</fullName>
    </submittedName>
</protein>
<dbReference type="PANTHER" id="PTHR30466:SF11">
    <property type="entry name" value="FLAVIN-DEPENDENT MONOOXYGENASE, REDUCTASE SUBUNIT HSAB"/>
    <property type="match status" value="1"/>
</dbReference>
<dbReference type="EMBL" id="BCSY01000081">
    <property type="protein sequence ID" value="GAS98264.1"/>
    <property type="molecule type" value="Genomic_DNA"/>
</dbReference>
<dbReference type="InterPro" id="IPR012349">
    <property type="entry name" value="Split_barrel_FMN-bd"/>
</dbReference>
<gene>
    <name evidence="4" type="ORF">RMCC_5229</name>
</gene>
<keyword evidence="5" id="KW-1185">Reference proteome</keyword>
<dbReference type="RefSeq" id="WP_062659087.1">
    <property type="nucleotide sequence ID" value="NZ_BCSY01000081.1"/>
</dbReference>
<keyword evidence="2" id="KW-0560">Oxidoreductase</keyword>
<reference evidence="5" key="2">
    <citation type="submission" date="2016-02" db="EMBL/GenBank/DDBJ databases">
        <title>Draft genome sequence of five rapidly growing Mycobacterium species.</title>
        <authorList>
            <person name="Katahira K."/>
            <person name="Gotou Y."/>
            <person name="Iida K."/>
            <person name="Ogura Y."/>
            <person name="Hayashi T."/>
        </authorList>
    </citation>
    <scope>NUCLEOTIDE SEQUENCE [LARGE SCALE GENOMIC DNA]</scope>
    <source>
        <strain evidence="5">JCM15298</strain>
    </source>
</reference>
<dbReference type="Pfam" id="PF01613">
    <property type="entry name" value="Flavin_Reduct"/>
    <property type="match status" value="1"/>
</dbReference>
<dbReference type="GO" id="GO:0042602">
    <property type="term" value="F:riboflavin reductase (NADPH) activity"/>
    <property type="evidence" value="ECO:0007669"/>
    <property type="project" value="TreeGrafter"/>
</dbReference>
<dbReference type="SMART" id="SM00903">
    <property type="entry name" value="Flavin_Reduct"/>
    <property type="match status" value="1"/>
</dbReference>
<dbReference type="Proteomes" id="UP000069443">
    <property type="component" value="Unassembled WGS sequence"/>
</dbReference>
<evidence type="ECO:0000313" key="4">
    <source>
        <dbReference type="EMBL" id="GAS98264.1"/>
    </source>
</evidence>
<evidence type="ECO:0000256" key="1">
    <source>
        <dbReference type="ARBA" id="ARBA00008898"/>
    </source>
</evidence>
<accession>A0A100WGU0</accession>
<evidence type="ECO:0000256" key="2">
    <source>
        <dbReference type="ARBA" id="ARBA00023002"/>
    </source>
</evidence>
<organism evidence="4 5">
    <name type="scientific">Mycolicibacterium canariasense</name>
    <name type="common">Mycobacterium canariasense</name>
    <dbReference type="NCBI Taxonomy" id="228230"/>
    <lineage>
        <taxon>Bacteria</taxon>
        <taxon>Bacillati</taxon>
        <taxon>Actinomycetota</taxon>
        <taxon>Actinomycetes</taxon>
        <taxon>Mycobacteriales</taxon>
        <taxon>Mycobacteriaceae</taxon>
        <taxon>Mycolicibacterium</taxon>
    </lineage>
</organism>
<evidence type="ECO:0000259" key="3">
    <source>
        <dbReference type="SMART" id="SM00903"/>
    </source>
</evidence>
<reference evidence="5" key="1">
    <citation type="journal article" date="2016" name="Genome Announc.">
        <title>Draft Genome Sequences of Five Rapidly Growing Mycobacterium Species, M. thermoresistibile, M. fortuitum subsp. acetamidolyticum, M. canariasense, M. brisbanense, and M. novocastrense.</title>
        <authorList>
            <person name="Katahira K."/>
            <person name="Ogura Y."/>
            <person name="Gotoh Y."/>
            <person name="Hayashi T."/>
        </authorList>
    </citation>
    <scope>NUCLEOTIDE SEQUENCE [LARGE SCALE GENOMIC DNA]</scope>
    <source>
        <strain evidence="5">JCM15298</strain>
    </source>
</reference>
<dbReference type="AlphaFoldDB" id="A0A100WGU0"/>
<dbReference type="InterPro" id="IPR050268">
    <property type="entry name" value="NADH-dep_flavin_reductase"/>
</dbReference>
<evidence type="ECO:0000313" key="5">
    <source>
        <dbReference type="Proteomes" id="UP000069443"/>
    </source>
</evidence>
<dbReference type="InterPro" id="IPR002563">
    <property type="entry name" value="Flavin_Rdtase-like_dom"/>
</dbReference>
<dbReference type="SUPFAM" id="SSF50475">
    <property type="entry name" value="FMN-binding split barrel"/>
    <property type="match status" value="1"/>
</dbReference>
<dbReference type="GO" id="GO:0010181">
    <property type="term" value="F:FMN binding"/>
    <property type="evidence" value="ECO:0007669"/>
    <property type="project" value="InterPro"/>
</dbReference>
<comment type="caution">
    <text evidence="4">The sequence shown here is derived from an EMBL/GenBank/DDBJ whole genome shotgun (WGS) entry which is preliminary data.</text>
</comment>
<comment type="similarity">
    <text evidence="1">Belongs to the non-flavoprotein flavin reductase family.</text>
</comment>
<dbReference type="PANTHER" id="PTHR30466">
    <property type="entry name" value="FLAVIN REDUCTASE"/>
    <property type="match status" value="1"/>
</dbReference>
<sequence>MNTFTAISSGDAVHDMSRLRRLYGRYPTGVAAVCAFRDGQPVGIVATSFTPVSMEPALVSICVQHTSTTWPQLSRADRVGISVLAEGHAQLSRQLAAKNADRFAGLTWFTSDSSAVFLADAAAWLDCRINTSITAGDHDVVLMEVISAADDETVSPLIFHDSRFRTMLTDDKSE</sequence>
<dbReference type="STRING" id="228230.RMCC_5229"/>
<dbReference type="OrthoDB" id="9792858at2"/>
<dbReference type="Gene3D" id="2.30.110.10">
    <property type="entry name" value="Electron Transport, Fmn-binding Protein, Chain A"/>
    <property type="match status" value="1"/>
</dbReference>
<proteinExistence type="inferred from homology"/>
<feature type="domain" description="Flavin reductase like" evidence="3">
    <location>
        <begin position="23"/>
        <end position="166"/>
    </location>
</feature>